<accession>A0ACC0CHR4</accession>
<keyword evidence="2" id="KW-1185">Reference proteome</keyword>
<gene>
    <name evidence="1" type="ORF">M9H77_05663</name>
</gene>
<name>A0ACC0CHR4_CATRO</name>
<comment type="caution">
    <text evidence="1">The sequence shown here is derived from an EMBL/GenBank/DDBJ whole genome shotgun (WGS) entry which is preliminary data.</text>
</comment>
<dbReference type="EMBL" id="CM044701">
    <property type="protein sequence ID" value="KAI5684435.1"/>
    <property type="molecule type" value="Genomic_DNA"/>
</dbReference>
<protein>
    <submittedName>
        <fullName evidence="1">Uncharacterized protein</fullName>
    </submittedName>
</protein>
<evidence type="ECO:0000313" key="1">
    <source>
        <dbReference type="EMBL" id="KAI5684435.1"/>
    </source>
</evidence>
<proteinExistence type="predicted"/>
<sequence>MGNCQAAEAATVVIQHPGNNKVERIYWSISAHQVMSSNPGHYVALLITSPPTTARTENGLPVKHLKLLRPDDTLIMGQVYRLVSFEDVLKEFAAKKSVKLGKLIRECGGGLALDTNKTISSQIHQNSKPILVNAKSVGPVEGKKKENGKRKAFFVAQLFLPITYWAVRWIHSYAPPPLLLRGTGDTMGTVTLPLLLMRLILGLFITSTSISSSIAFANELSLVVSSNVSLQLLPGFLVENSPGSKPGIKILCERVEIHGLSRLKHLKKFANSIKVKVLCMNQNSHPHNVQVCFHRNLTLGIGMCPQGQWEKFSKGLWIGSMSPFDNRLLDVRLAGPAAVPLELSLSEEFCLYRVVFLVLGTVLMTLSSFLSQSLVFYYSGAMAVGVLLVILMVLFQGMRLLPTGRKSSFAIVVYSSIVGLGSFLLRYVTKLLRSVLAEIGIGEDMYNPLAIFVVLFLVIAGAWLGFWVVRKLVLTEDGDIDGGVAHFVAWSIRIFASVMILQSSLDPLLAAEALLFAILISSVLRRFGRQKFIHGLCRRLYRSGKINRQKFQNAYVSPVQELHIPKPSSGASVPWASHLVSCRIQKRFTPPSTPLPNEENFRGKNGVNLPENLQERRWKTWFPPQNSANGQLLTRIESLWPLRRTVPSQTVGGIGSIGFERPTFFRCLHSEPNQDLFALESSTVAKCLLISSPPGTMAKDAKDQKGQNGSPKSVPPVQGISADGKDKNQQSEGEQEKKTASTLSVFSAVLLELDPATEIITEGGRSLCFCCERSKNGVILGMMKKKRAEKTLSLRCCSNNGGDGDRRTEAGGNNNWFKEEEDEFVKMMREAQPYFRAHRGSTFVVILTAEIVESAYFSSILEDISLLHGLGIKFVLVPGTHVQIDRLLVERGKEPKYVGRYRLTDADSLEAAMDASGRIRMMIEAKLSPGPSLTGIRRHGDNGRWHDGVSVASGNFLAAKRRGVVEGIDYASTGEVKKIDVPRLQERLDQECIVILSNLGFSSSGEVLNCNTYEVATACALALGAEKLICIIDGPILDESGHLIRFLTLQDADMLVRERAKQSETAANYVKAVCQDELNSLGFKDSNGTASYVNGNGLNYKYTAKFQNGVGFDNGNGIWSTTEQGFAIGGQERLSRLNGYLSELAAAAFVCRGGVQRVHLLDGTIGGVLLKELFQRDGVGTMVASDLYEGTRMARVADVPGIKQLIQPLEESGTLIRRTEEELIEALDSLIVVEREGQIIACAALFPFYEEKCGEVAAIAVSPECRGQGQGDKLLDYIEKKASSLGLERLFLLTTRTADWFVRRGFSECSIERIPKEKRKKINLSRKSKYYMKKLLPDRSDEAPENKDFALTELQSSIAWRVIVAHVIT</sequence>
<reference evidence="2" key="1">
    <citation type="journal article" date="2023" name="Nat. Plants">
        <title>Single-cell RNA sequencing provides a high-resolution roadmap for understanding the multicellular compartmentation of specialized metabolism.</title>
        <authorList>
            <person name="Sun S."/>
            <person name="Shen X."/>
            <person name="Li Y."/>
            <person name="Li Y."/>
            <person name="Wang S."/>
            <person name="Li R."/>
            <person name="Zhang H."/>
            <person name="Shen G."/>
            <person name="Guo B."/>
            <person name="Wei J."/>
            <person name="Xu J."/>
            <person name="St-Pierre B."/>
            <person name="Chen S."/>
            <person name="Sun C."/>
        </authorList>
    </citation>
    <scope>NUCLEOTIDE SEQUENCE [LARGE SCALE GENOMIC DNA]</scope>
</reference>
<dbReference type="Proteomes" id="UP001060085">
    <property type="component" value="Linkage Group LG01"/>
</dbReference>
<organism evidence="1 2">
    <name type="scientific">Catharanthus roseus</name>
    <name type="common">Madagascar periwinkle</name>
    <name type="synonym">Vinca rosea</name>
    <dbReference type="NCBI Taxonomy" id="4058"/>
    <lineage>
        <taxon>Eukaryota</taxon>
        <taxon>Viridiplantae</taxon>
        <taxon>Streptophyta</taxon>
        <taxon>Embryophyta</taxon>
        <taxon>Tracheophyta</taxon>
        <taxon>Spermatophyta</taxon>
        <taxon>Magnoliopsida</taxon>
        <taxon>eudicotyledons</taxon>
        <taxon>Gunneridae</taxon>
        <taxon>Pentapetalae</taxon>
        <taxon>asterids</taxon>
        <taxon>lamiids</taxon>
        <taxon>Gentianales</taxon>
        <taxon>Apocynaceae</taxon>
        <taxon>Rauvolfioideae</taxon>
        <taxon>Vinceae</taxon>
        <taxon>Catharanthinae</taxon>
        <taxon>Catharanthus</taxon>
    </lineage>
</organism>
<evidence type="ECO:0000313" key="2">
    <source>
        <dbReference type="Proteomes" id="UP001060085"/>
    </source>
</evidence>